<sequence>MNYQQHTVGRACPPNTAKHGRSRSLAPMRQQIIYTNQTTNAPPVMQQPPPANRRVQATQPQMLYTSGAPTYQTYARPGQPAMQPIYQMNSQPYPYRPTVYVAAPPGQITGGYPRIDPCNIRSAYPQGYAARPPITPFMQREEKPPQIMQVPSVSQSVKVQAPAPAVPADDGEHERETVYSETATVTDWIHLRSYARPGQPAMQPIY</sequence>
<accession>A0A3P7NSG7</accession>
<evidence type="ECO:0000313" key="3">
    <source>
        <dbReference type="Proteomes" id="UP000271889"/>
    </source>
</evidence>
<organism evidence="2 3">
    <name type="scientific">Cylicostephanus goldi</name>
    <name type="common">Nematode worm</name>
    <dbReference type="NCBI Taxonomy" id="71465"/>
    <lineage>
        <taxon>Eukaryota</taxon>
        <taxon>Metazoa</taxon>
        <taxon>Ecdysozoa</taxon>
        <taxon>Nematoda</taxon>
        <taxon>Chromadorea</taxon>
        <taxon>Rhabditida</taxon>
        <taxon>Rhabditina</taxon>
        <taxon>Rhabditomorpha</taxon>
        <taxon>Strongyloidea</taxon>
        <taxon>Strongylidae</taxon>
        <taxon>Cylicostephanus</taxon>
    </lineage>
</organism>
<proteinExistence type="predicted"/>
<dbReference type="Proteomes" id="UP000271889">
    <property type="component" value="Unassembled WGS sequence"/>
</dbReference>
<evidence type="ECO:0000256" key="1">
    <source>
        <dbReference type="SAM" id="MobiDB-lite"/>
    </source>
</evidence>
<dbReference type="AlphaFoldDB" id="A0A3P7NSG7"/>
<feature type="non-terminal residue" evidence="2">
    <location>
        <position position="206"/>
    </location>
</feature>
<evidence type="ECO:0000313" key="2">
    <source>
        <dbReference type="EMBL" id="VDN36887.1"/>
    </source>
</evidence>
<feature type="region of interest" description="Disordered" evidence="1">
    <location>
        <begin position="1"/>
        <end position="25"/>
    </location>
</feature>
<reference evidence="2 3" key="1">
    <citation type="submission" date="2018-11" db="EMBL/GenBank/DDBJ databases">
        <authorList>
            <consortium name="Pathogen Informatics"/>
        </authorList>
    </citation>
    <scope>NUCLEOTIDE SEQUENCE [LARGE SCALE GENOMIC DNA]</scope>
</reference>
<dbReference type="EMBL" id="UYRV01130377">
    <property type="protein sequence ID" value="VDN36887.1"/>
    <property type="molecule type" value="Genomic_DNA"/>
</dbReference>
<protein>
    <submittedName>
        <fullName evidence="2">Uncharacterized protein</fullName>
    </submittedName>
</protein>
<dbReference type="OrthoDB" id="10607758at2759"/>
<gene>
    <name evidence="2" type="ORF">CGOC_LOCUS13330</name>
</gene>
<keyword evidence="3" id="KW-1185">Reference proteome</keyword>
<name>A0A3P7NSG7_CYLGO</name>